<evidence type="ECO:0008006" key="4">
    <source>
        <dbReference type="Google" id="ProtNLM"/>
    </source>
</evidence>
<accession>D7FZ42</accession>
<name>D7FZ42_ECTSI</name>
<evidence type="ECO:0000313" key="3">
    <source>
        <dbReference type="Proteomes" id="UP000002630"/>
    </source>
</evidence>
<evidence type="ECO:0000313" key="2">
    <source>
        <dbReference type="EMBL" id="CBJ32659.1"/>
    </source>
</evidence>
<dbReference type="OrthoDB" id="10362638at2759"/>
<gene>
    <name evidence="2" type="ORF">Esi_0354_0008</name>
</gene>
<organism evidence="2 3">
    <name type="scientific">Ectocarpus siliculosus</name>
    <name type="common">Brown alga</name>
    <name type="synonym">Conferva siliculosa</name>
    <dbReference type="NCBI Taxonomy" id="2880"/>
    <lineage>
        <taxon>Eukaryota</taxon>
        <taxon>Sar</taxon>
        <taxon>Stramenopiles</taxon>
        <taxon>Ochrophyta</taxon>
        <taxon>PX clade</taxon>
        <taxon>Phaeophyceae</taxon>
        <taxon>Ectocarpales</taxon>
        <taxon>Ectocarpaceae</taxon>
        <taxon>Ectocarpus</taxon>
    </lineage>
</organism>
<dbReference type="Proteomes" id="UP000002630">
    <property type="component" value="Unassembled WGS sequence"/>
</dbReference>
<keyword evidence="3" id="KW-1185">Reference proteome</keyword>
<feature type="compositionally biased region" description="Polar residues" evidence="1">
    <location>
        <begin position="331"/>
        <end position="364"/>
    </location>
</feature>
<feature type="region of interest" description="Disordered" evidence="1">
    <location>
        <begin position="331"/>
        <end position="393"/>
    </location>
</feature>
<dbReference type="AlphaFoldDB" id="D7FZ42"/>
<dbReference type="InParanoid" id="D7FZ42"/>
<sequence>MSGDLPVLSGEDTAKCTVLEAAGDGNCSLHSIYRLLHPERDSVVGATPEEIRETRQEMGDEMAAVVFAEDYDLLLDNTVSEEEMRRLSNLDFDKGFYRKRTSYSSRATGIKPVKTVEEVVQDIHRQLGNDYLAVCQLALVAEVKECNIVVWEAKMGGGLRIVEIGETTGCFVGNLFGKDFPHLVYNDCGGHVADNYAEGAVIVRDPSSSNVAAAKMNHFSAIVIPQELVPWALPCMLARGSSGESVFGHREAADDFCPCPTTSDKRSTKHRGSSIVVDTGDDDQTKTNSSVRSPRSAGGARSVTTAPTGVSGVSKPEVPLGKAAITRATLPSASSMSATPVVNETPTPAETPTKLASSEAQELSSDAAKSETLEGGAAGADPSKKKHGKRKRRETCNALFASGKRQRQRCGAEAKSPCGTLCSMHSKKGGQNRTCGRGGNGGDDETEYVQEPEGDEEMSDGGSDGEFPGDLADYDEPSVTIKSPQQINAMVDKIPEGWGKAALKFVFELVQHTHDFRNDRKHESYRGTTSFGKTGLQSLMYTEF</sequence>
<feature type="region of interest" description="Disordered" evidence="1">
    <location>
        <begin position="426"/>
        <end position="471"/>
    </location>
</feature>
<reference evidence="2 3" key="1">
    <citation type="journal article" date="2010" name="Nature">
        <title>The Ectocarpus genome and the independent evolution of multicellularity in brown algae.</title>
        <authorList>
            <person name="Cock J.M."/>
            <person name="Sterck L."/>
            <person name="Rouze P."/>
            <person name="Scornet D."/>
            <person name="Allen A.E."/>
            <person name="Amoutzias G."/>
            <person name="Anthouard V."/>
            <person name="Artiguenave F."/>
            <person name="Aury J.M."/>
            <person name="Badger J.H."/>
            <person name="Beszteri B."/>
            <person name="Billiau K."/>
            <person name="Bonnet E."/>
            <person name="Bothwell J.H."/>
            <person name="Bowler C."/>
            <person name="Boyen C."/>
            <person name="Brownlee C."/>
            <person name="Carrano C.J."/>
            <person name="Charrier B."/>
            <person name="Cho G.Y."/>
            <person name="Coelho S.M."/>
            <person name="Collen J."/>
            <person name="Corre E."/>
            <person name="Da Silva C."/>
            <person name="Delage L."/>
            <person name="Delaroque N."/>
            <person name="Dittami S.M."/>
            <person name="Doulbeau S."/>
            <person name="Elias M."/>
            <person name="Farnham G."/>
            <person name="Gachon C.M."/>
            <person name="Gschloessl B."/>
            <person name="Heesch S."/>
            <person name="Jabbari K."/>
            <person name="Jubin C."/>
            <person name="Kawai H."/>
            <person name="Kimura K."/>
            <person name="Kloareg B."/>
            <person name="Kupper F.C."/>
            <person name="Lang D."/>
            <person name="Le Bail A."/>
            <person name="Leblanc C."/>
            <person name="Lerouge P."/>
            <person name="Lohr M."/>
            <person name="Lopez P.J."/>
            <person name="Martens C."/>
            <person name="Maumus F."/>
            <person name="Michel G."/>
            <person name="Miranda-Saavedra D."/>
            <person name="Morales J."/>
            <person name="Moreau H."/>
            <person name="Motomura T."/>
            <person name="Nagasato C."/>
            <person name="Napoli C.A."/>
            <person name="Nelson D.R."/>
            <person name="Nyvall-Collen P."/>
            <person name="Peters A.F."/>
            <person name="Pommier C."/>
            <person name="Potin P."/>
            <person name="Poulain J."/>
            <person name="Quesneville H."/>
            <person name="Read B."/>
            <person name="Rensing S.A."/>
            <person name="Ritter A."/>
            <person name="Rousvoal S."/>
            <person name="Samanta M."/>
            <person name="Samson G."/>
            <person name="Schroeder D.C."/>
            <person name="Segurens B."/>
            <person name="Strittmatter M."/>
            <person name="Tonon T."/>
            <person name="Tregear J.W."/>
            <person name="Valentin K."/>
            <person name="von Dassow P."/>
            <person name="Yamagishi T."/>
            <person name="Van de Peer Y."/>
            <person name="Wincker P."/>
        </authorList>
    </citation>
    <scope>NUCLEOTIDE SEQUENCE [LARGE SCALE GENOMIC DNA]</scope>
    <source>
        <strain evidence="3">Ec32 / CCAP1310/4</strain>
    </source>
</reference>
<protein>
    <recommendedName>
        <fullName evidence="4">OTU domain-containing protein</fullName>
    </recommendedName>
</protein>
<dbReference type="EMBL" id="FN649760">
    <property type="protein sequence ID" value="CBJ32659.1"/>
    <property type="molecule type" value="Genomic_DNA"/>
</dbReference>
<feature type="region of interest" description="Disordered" evidence="1">
    <location>
        <begin position="259"/>
        <end position="316"/>
    </location>
</feature>
<proteinExistence type="predicted"/>
<evidence type="ECO:0000256" key="1">
    <source>
        <dbReference type="SAM" id="MobiDB-lite"/>
    </source>
</evidence>
<feature type="compositionally biased region" description="Basic residues" evidence="1">
    <location>
        <begin position="384"/>
        <end position="393"/>
    </location>
</feature>
<feature type="compositionally biased region" description="Acidic residues" evidence="1">
    <location>
        <begin position="442"/>
        <end position="459"/>
    </location>
</feature>